<keyword evidence="6 17" id="KW-0547">Nucleotide-binding</keyword>
<comment type="caution">
    <text evidence="22">The sequence shown here is derived from an EMBL/GenBank/DDBJ whole genome shotgun (WGS) entry which is preliminary data.</text>
</comment>
<comment type="similarity">
    <text evidence="4 19">In the C-terminal section; belongs to the NnrD/CARKD family.</text>
</comment>
<keyword evidence="11 18" id="KW-0413">Isomerase</keyword>
<evidence type="ECO:0000256" key="13">
    <source>
        <dbReference type="ARBA" id="ARBA00023268"/>
    </source>
</evidence>
<keyword evidence="12 17" id="KW-0456">Lyase</keyword>
<dbReference type="EC" id="5.1.99.6" evidence="19"/>
<dbReference type="CDD" id="cd01171">
    <property type="entry name" value="YXKO-related"/>
    <property type="match status" value="1"/>
</dbReference>
<evidence type="ECO:0000256" key="6">
    <source>
        <dbReference type="ARBA" id="ARBA00022741"/>
    </source>
</evidence>
<evidence type="ECO:0000256" key="3">
    <source>
        <dbReference type="ARBA" id="ARBA00006001"/>
    </source>
</evidence>
<dbReference type="PROSITE" id="PS51385">
    <property type="entry name" value="YJEF_N"/>
    <property type="match status" value="1"/>
</dbReference>
<evidence type="ECO:0000313" key="23">
    <source>
        <dbReference type="Proteomes" id="UP000309138"/>
    </source>
</evidence>
<dbReference type="GO" id="GO:0052855">
    <property type="term" value="F:ADP-dependent NAD(P)H-hydrate dehydratase activity"/>
    <property type="evidence" value="ECO:0007669"/>
    <property type="project" value="UniProtKB-UniRule"/>
</dbReference>
<evidence type="ECO:0000256" key="7">
    <source>
        <dbReference type="ARBA" id="ARBA00022840"/>
    </source>
</evidence>
<comment type="function">
    <text evidence="18">Catalyzes the epimerization of the S- and R-forms of NAD(P)HX, a damaged form of NAD(P)H that is a result of enzymatic or heat-dependent hydration. This is a prerequisite for the S-specific NAD(P)H-hydrate dehydratase to allow the repair of both epimers of NAD(P)HX.</text>
</comment>
<reference evidence="22 23" key="1">
    <citation type="submission" date="2019-04" db="EMBL/GenBank/DDBJ databases">
        <authorList>
            <person name="Yang Y."/>
            <person name="Wei D."/>
        </authorList>
    </citation>
    <scope>NUCLEOTIDE SEQUENCE [LARGE SCALE GENOMIC DNA]</scope>
    <source>
        <strain evidence="22 23">L-1-4w-11</strain>
    </source>
</reference>
<comment type="cofactor">
    <cofactor evidence="18 19">
        <name>K(+)</name>
        <dbReference type="ChEBI" id="CHEBI:29103"/>
    </cofactor>
    <text evidence="18 19">Binds 1 potassium ion per subunit.</text>
</comment>
<dbReference type="AlphaFoldDB" id="A0A4U1L5E5"/>
<dbReference type="Gene3D" id="3.40.50.10260">
    <property type="entry name" value="YjeF N-terminal domain"/>
    <property type="match status" value="1"/>
</dbReference>
<evidence type="ECO:0000256" key="2">
    <source>
        <dbReference type="ARBA" id="ARBA00000909"/>
    </source>
</evidence>
<keyword evidence="5 18" id="KW-0479">Metal-binding</keyword>
<evidence type="ECO:0000256" key="12">
    <source>
        <dbReference type="ARBA" id="ARBA00023239"/>
    </source>
</evidence>
<feature type="binding site" evidence="18">
    <location>
        <position position="145"/>
    </location>
    <ligand>
        <name>(6S)-NADPHX</name>
        <dbReference type="ChEBI" id="CHEBI:64076"/>
    </ligand>
</feature>
<comment type="catalytic activity">
    <reaction evidence="2 18 19">
        <text>(6R)-NADPHX = (6S)-NADPHX</text>
        <dbReference type="Rhea" id="RHEA:32227"/>
        <dbReference type="ChEBI" id="CHEBI:64076"/>
        <dbReference type="ChEBI" id="CHEBI:64077"/>
        <dbReference type="EC" id="5.1.99.6"/>
    </reaction>
</comment>
<keyword evidence="13" id="KW-0511">Multifunctional enzyme</keyword>
<comment type="caution">
    <text evidence="18">Lacks conserved residue(s) required for the propagation of feature annotation.</text>
</comment>
<dbReference type="NCBIfam" id="TIGR00196">
    <property type="entry name" value="yjeF_cterm"/>
    <property type="match status" value="1"/>
</dbReference>
<comment type="similarity">
    <text evidence="17">Belongs to the NnrD/CARKD family.</text>
</comment>
<feature type="domain" description="YjeF C-terminal" evidence="20">
    <location>
        <begin position="202"/>
        <end position="454"/>
    </location>
</feature>
<dbReference type="GO" id="GO:0005524">
    <property type="term" value="F:ATP binding"/>
    <property type="evidence" value="ECO:0007669"/>
    <property type="project" value="UniProtKB-UniRule"/>
</dbReference>
<evidence type="ECO:0000256" key="16">
    <source>
        <dbReference type="ARBA" id="ARBA00049209"/>
    </source>
</evidence>
<dbReference type="EMBL" id="SWKR01000002">
    <property type="protein sequence ID" value="TKD52177.1"/>
    <property type="molecule type" value="Genomic_DNA"/>
</dbReference>
<name>A0A4U1L5E5_9SPHN</name>
<evidence type="ECO:0000256" key="18">
    <source>
        <dbReference type="HAMAP-Rule" id="MF_01966"/>
    </source>
</evidence>
<dbReference type="PANTHER" id="PTHR12592">
    <property type="entry name" value="ATP-DEPENDENT (S)-NAD(P)H-HYDRATE DEHYDRATASE FAMILY MEMBER"/>
    <property type="match status" value="1"/>
</dbReference>
<feature type="domain" description="YjeF N-terminal" evidence="21">
    <location>
        <begin position="13"/>
        <end position="202"/>
    </location>
</feature>
<evidence type="ECO:0000256" key="9">
    <source>
        <dbReference type="ARBA" id="ARBA00022958"/>
    </source>
</evidence>
<evidence type="ECO:0000256" key="14">
    <source>
        <dbReference type="ARBA" id="ARBA00025153"/>
    </source>
</evidence>
<gene>
    <name evidence="17" type="primary">nnrD</name>
    <name evidence="18" type="synonym">nnrE</name>
    <name evidence="22" type="ORF">FBR43_08505</name>
</gene>
<keyword evidence="9 18" id="KW-0630">Potassium</keyword>
<evidence type="ECO:0000256" key="8">
    <source>
        <dbReference type="ARBA" id="ARBA00022857"/>
    </source>
</evidence>
<dbReference type="Pfam" id="PF03853">
    <property type="entry name" value="YjeF_N"/>
    <property type="match status" value="1"/>
</dbReference>
<sequence>MPAGAPILSAAQMAAAEAACAARGIVPADLMERAAHAVAREAARFAAGRPILVLAGPGNNGGDAYGAACLLRAAGCDVRVAALGEPRAGAAAAMRARWAGPVTSLADAPPRPFVIDGLFGTGMSRAFDGEAAARLCEDAFILSIDLPSGIDADRGAALGDAIRADVTLALGSLKFAHVAGEAASRCGHVLLDPIGIDVSSSARTIARPRINPPAAAEHKYSRGLVCVIGGAMGGAARLAAAAAARGGAGYVVLASDDRRTPLDAIVHREPDARSDTIADVRTSALLIGPGLGRDAAARAACAQALASDLPLVLDGDALALISIAALAARRSPTILTPHGGEFDALFGAGDAPKIARTVAAARASGAVVIHKGADTVIADPEGNVIVANPPSWLSTAGTGDVLAGLVAARLAVTHAPMRAACEAVWLHQRAAGLAGAALVADDLPMHVPQAIAECR</sequence>
<comment type="function">
    <text evidence="17">Catalyzes the dehydration of the S-form of NAD(P)HX at the expense of ADP, which is converted to AMP. Together with NAD(P)HX epimerase, which catalyzes the epimerization of the S- and R-forms, the enzyme allows the repair of both epimers of NAD(P)HX, a damaged form of NAD(P)H that is a result of enzymatic or heat-dependent hydration.</text>
</comment>
<feature type="binding site" evidence="17">
    <location>
        <begin position="371"/>
        <end position="375"/>
    </location>
    <ligand>
        <name>AMP</name>
        <dbReference type="ChEBI" id="CHEBI:456215"/>
    </ligand>
</feature>
<feature type="binding site" evidence="18">
    <location>
        <begin position="120"/>
        <end position="126"/>
    </location>
    <ligand>
        <name>(6S)-NADPHX</name>
        <dbReference type="ChEBI" id="CHEBI:64076"/>
    </ligand>
</feature>
<evidence type="ECO:0000256" key="15">
    <source>
        <dbReference type="ARBA" id="ARBA00048238"/>
    </source>
</evidence>
<evidence type="ECO:0000256" key="17">
    <source>
        <dbReference type="HAMAP-Rule" id="MF_01965"/>
    </source>
</evidence>
<dbReference type="InterPro" id="IPR004443">
    <property type="entry name" value="YjeF_N_dom"/>
</dbReference>
<feature type="binding site" evidence="18">
    <location>
        <position position="60"/>
    </location>
    <ligand>
        <name>K(+)</name>
        <dbReference type="ChEBI" id="CHEBI:29103"/>
    </ligand>
</feature>
<dbReference type="GO" id="GO:0046872">
    <property type="term" value="F:metal ion binding"/>
    <property type="evidence" value="ECO:0007669"/>
    <property type="project" value="UniProtKB-UniRule"/>
</dbReference>
<proteinExistence type="inferred from homology"/>
<keyword evidence="8 17" id="KW-0521">NADP</keyword>
<dbReference type="OrthoDB" id="9806925at2"/>
<dbReference type="NCBIfam" id="TIGR00197">
    <property type="entry name" value="yjeF_nterm"/>
    <property type="match status" value="1"/>
</dbReference>
<dbReference type="SUPFAM" id="SSF53613">
    <property type="entry name" value="Ribokinase-like"/>
    <property type="match status" value="1"/>
</dbReference>
<evidence type="ECO:0000256" key="19">
    <source>
        <dbReference type="PIRNR" id="PIRNR017184"/>
    </source>
</evidence>
<feature type="binding site" evidence="17">
    <location>
        <position position="235"/>
    </location>
    <ligand>
        <name>(6S)-NADPHX</name>
        <dbReference type="ChEBI" id="CHEBI:64076"/>
    </ligand>
</feature>
<accession>A0A4U1L5E5</accession>
<comment type="function">
    <text evidence="14 19">Bifunctional enzyme that catalyzes the epimerization of the S- and R-forms of NAD(P)HX and the dehydration of the S-form of NAD(P)HX at the expense of ADP, which is converted to AMP. This allows the repair of both epimers of NAD(P)HX, a damaged form of NAD(P)H that is a result of enzymatic or heat-dependent hydration.</text>
</comment>
<dbReference type="HAMAP" id="MF_01966">
    <property type="entry name" value="NADHX_epimerase"/>
    <property type="match status" value="1"/>
</dbReference>
<keyword evidence="10 17" id="KW-0520">NAD</keyword>
<evidence type="ECO:0000256" key="11">
    <source>
        <dbReference type="ARBA" id="ARBA00023235"/>
    </source>
</evidence>
<evidence type="ECO:0000256" key="1">
    <source>
        <dbReference type="ARBA" id="ARBA00000013"/>
    </source>
</evidence>
<dbReference type="PROSITE" id="PS51383">
    <property type="entry name" value="YJEF_C_3"/>
    <property type="match status" value="1"/>
</dbReference>
<feature type="binding site" evidence="18">
    <location>
        <position position="116"/>
    </location>
    <ligand>
        <name>K(+)</name>
        <dbReference type="ChEBI" id="CHEBI:29103"/>
    </ligand>
</feature>
<feature type="binding site" evidence="17">
    <location>
        <position position="338"/>
    </location>
    <ligand>
        <name>(6S)-NADPHX</name>
        <dbReference type="ChEBI" id="CHEBI:64076"/>
    </ligand>
</feature>
<dbReference type="InterPro" id="IPR036652">
    <property type="entry name" value="YjeF_N_dom_sf"/>
</dbReference>
<comment type="subunit">
    <text evidence="17">Homotetramer.</text>
</comment>
<evidence type="ECO:0000259" key="21">
    <source>
        <dbReference type="PROSITE" id="PS51385"/>
    </source>
</evidence>
<dbReference type="Pfam" id="PF01256">
    <property type="entry name" value="Carb_kinase"/>
    <property type="match status" value="1"/>
</dbReference>
<comment type="catalytic activity">
    <reaction evidence="1 18 19">
        <text>(6R)-NADHX = (6S)-NADHX</text>
        <dbReference type="Rhea" id="RHEA:32215"/>
        <dbReference type="ChEBI" id="CHEBI:64074"/>
        <dbReference type="ChEBI" id="CHEBI:64075"/>
        <dbReference type="EC" id="5.1.99.6"/>
    </reaction>
</comment>
<evidence type="ECO:0000259" key="20">
    <source>
        <dbReference type="PROSITE" id="PS51383"/>
    </source>
</evidence>
<keyword evidence="23" id="KW-1185">Reference proteome</keyword>
<dbReference type="GO" id="GO:0052856">
    <property type="term" value="F:NAD(P)HX epimerase activity"/>
    <property type="evidence" value="ECO:0007669"/>
    <property type="project" value="UniProtKB-UniRule"/>
</dbReference>
<dbReference type="Proteomes" id="UP000309138">
    <property type="component" value="Unassembled WGS sequence"/>
</dbReference>
<feature type="binding site" evidence="17">
    <location>
        <position position="290"/>
    </location>
    <ligand>
        <name>(6S)-NADPHX</name>
        <dbReference type="ChEBI" id="CHEBI:64076"/>
    </ligand>
</feature>
<evidence type="ECO:0000256" key="10">
    <source>
        <dbReference type="ARBA" id="ARBA00023027"/>
    </source>
</evidence>
<evidence type="ECO:0000256" key="4">
    <source>
        <dbReference type="ARBA" id="ARBA00009524"/>
    </source>
</evidence>
<comment type="catalytic activity">
    <reaction evidence="15 17 19">
        <text>(6S)-NADHX + ADP = AMP + phosphate + NADH + H(+)</text>
        <dbReference type="Rhea" id="RHEA:32223"/>
        <dbReference type="ChEBI" id="CHEBI:15378"/>
        <dbReference type="ChEBI" id="CHEBI:43474"/>
        <dbReference type="ChEBI" id="CHEBI:57945"/>
        <dbReference type="ChEBI" id="CHEBI:64074"/>
        <dbReference type="ChEBI" id="CHEBI:456215"/>
        <dbReference type="ChEBI" id="CHEBI:456216"/>
        <dbReference type="EC" id="4.2.1.136"/>
    </reaction>
</comment>
<dbReference type="EC" id="4.2.1.136" evidence="19"/>
<comment type="catalytic activity">
    <reaction evidence="16 17 19">
        <text>(6S)-NADPHX + ADP = AMP + phosphate + NADPH + H(+)</text>
        <dbReference type="Rhea" id="RHEA:32235"/>
        <dbReference type="ChEBI" id="CHEBI:15378"/>
        <dbReference type="ChEBI" id="CHEBI:43474"/>
        <dbReference type="ChEBI" id="CHEBI:57783"/>
        <dbReference type="ChEBI" id="CHEBI:64076"/>
        <dbReference type="ChEBI" id="CHEBI:456215"/>
        <dbReference type="ChEBI" id="CHEBI:456216"/>
        <dbReference type="EC" id="4.2.1.136"/>
    </reaction>
</comment>
<dbReference type="InterPro" id="IPR030677">
    <property type="entry name" value="Nnr"/>
</dbReference>
<dbReference type="InterPro" id="IPR017953">
    <property type="entry name" value="Carbohydrate_kinase_pred_CS"/>
</dbReference>
<feature type="binding site" evidence="18">
    <location>
        <begin position="59"/>
        <end position="63"/>
    </location>
    <ligand>
        <name>(6S)-NADPHX</name>
        <dbReference type="ChEBI" id="CHEBI:64076"/>
    </ligand>
</feature>
<comment type="similarity">
    <text evidence="3 19">In the N-terminal section; belongs to the NnrE/AIBP family.</text>
</comment>
<feature type="binding site" evidence="17">
    <location>
        <position position="400"/>
    </location>
    <ligand>
        <name>(6S)-NADPHX</name>
        <dbReference type="ChEBI" id="CHEBI:64076"/>
    </ligand>
</feature>
<evidence type="ECO:0000256" key="5">
    <source>
        <dbReference type="ARBA" id="ARBA00022723"/>
    </source>
</evidence>
<dbReference type="GO" id="GO:0046496">
    <property type="term" value="P:nicotinamide nucleotide metabolic process"/>
    <property type="evidence" value="ECO:0007669"/>
    <property type="project" value="UniProtKB-UniRule"/>
</dbReference>
<dbReference type="InterPro" id="IPR000631">
    <property type="entry name" value="CARKD"/>
</dbReference>
<comment type="similarity">
    <text evidence="18">Belongs to the NnrE/AIBP family.</text>
</comment>
<dbReference type="GO" id="GO:0110051">
    <property type="term" value="P:metabolite repair"/>
    <property type="evidence" value="ECO:0007669"/>
    <property type="project" value="TreeGrafter"/>
</dbReference>
<dbReference type="PANTHER" id="PTHR12592:SF0">
    <property type="entry name" value="ATP-DEPENDENT (S)-NAD(P)H-HYDRATE DEHYDRATASE"/>
    <property type="match status" value="1"/>
</dbReference>
<feature type="binding site" evidence="18">
    <location>
        <position position="148"/>
    </location>
    <ligand>
        <name>K(+)</name>
        <dbReference type="ChEBI" id="CHEBI:29103"/>
    </ligand>
</feature>
<dbReference type="InterPro" id="IPR029056">
    <property type="entry name" value="Ribokinase-like"/>
</dbReference>
<keyword evidence="7 17" id="KW-0067">ATP-binding</keyword>
<comment type="cofactor">
    <cofactor evidence="17">
        <name>Mg(2+)</name>
        <dbReference type="ChEBI" id="CHEBI:18420"/>
    </cofactor>
</comment>
<dbReference type="SUPFAM" id="SSF64153">
    <property type="entry name" value="YjeF N-terminal domain-like"/>
    <property type="match status" value="1"/>
</dbReference>
<evidence type="ECO:0000313" key="22">
    <source>
        <dbReference type="EMBL" id="TKD52177.1"/>
    </source>
</evidence>
<protein>
    <recommendedName>
        <fullName evidence="19">Bifunctional NAD(P)H-hydrate repair enzyme</fullName>
    </recommendedName>
    <alternativeName>
        <fullName evidence="19">Nicotinamide nucleotide repair protein</fullName>
    </alternativeName>
    <domain>
        <recommendedName>
            <fullName evidence="19">ADP-dependent (S)-NAD(P)H-hydrate dehydratase</fullName>
            <ecNumber evidence="19">4.2.1.136</ecNumber>
        </recommendedName>
        <alternativeName>
            <fullName evidence="19">ADP-dependent NAD(P)HX dehydratase</fullName>
        </alternativeName>
    </domain>
    <domain>
        <recommendedName>
            <fullName evidence="19">NAD(P)H-hydrate epimerase</fullName>
            <ecNumber evidence="19">5.1.99.6</ecNumber>
        </recommendedName>
    </domain>
</protein>
<dbReference type="PROSITE" id="PS01050">
    <property type="entry name" value="YJEF_C_2"/>
    <property type="match status" value="1"/>
</dbReference>
<organism evidence="22 23">
    <name type="scientific">Sphingomonas baiyangensis</name>
    <dbReference type="NCBI Taxonomy" id="2572576"/>
    <lineage>
        <taxon>Bacteria</taxon>
        <taxon>Pseudomonadati</taxon>
        <taxon>Pseudomonadota</taxon>
        <taxon>Alphaproteobacteria</taxon>
        <taxon>Sphingomonadales</taxon>
        <taxon>Sphingomonadaceae</taxon>
        <taxon>Sphingomonas</taxon>
    </lineage>
</organism>
<dbReference type="PIRSF" id="PIRSF017184">
    <property type="entry name" value="Nnr"/>
    <property type="match status" value="1"/>
</dbReference>
<dbReference type="Gene3D" id="3.40.1190.20">
    <property type="match status" value="1"/>
</dbReference>
<dbReference type="HAMAP" id="MF_01965">
    <property type="entry name" value="NADHX_dehydratase"/>
    <property type="match status" value="1"/>
</dbReference>
<feature type="binding site" evidence="17">
    <location>
        <position position="399"/>
    </location>
    <ligand>
        <name>AMP</name>
        <dbReference type="ChEBI" id="CHEBI:456215"/>
    </ligand>
</feature>